<dbReference type="Pfam" id="PF10283">
    <property type="entry name" value="zf-CCHH"/>
    <property type="match status" value="1"/>
</dbReference>
<feature type="domain" description="PBZ-type" evidence="7">
    <location>
        <begin position="7"/>
        <end position="30"/>
    </location>
</feature>
<dbReference type="InterPro" id="IPR019406">
    <property type="entry name" value="APLF_PBZ"/>
</dbReference>
<gene>
    <name evidence="8" type="ORF">Bhyg_03826</name>
</gene>
<feature type="region of interest" description="Disordered" evidence="6">
    <location>
        <begin position="18"/>
        <end position="113"/>
    </location>
</feature>
<dbReference type="Pfam" id="PF10228">
    <property type="entry name" value="HPF1"/>
    <property type="match status" value="1"/>
</dbReference>
<comment type="caution">
    <text evidence="8">The sequence shown here is derived from an EMBL/GenBank/DDBJ whole genome shotgun (WGS) entry which is preliminary data.</text>
</comment>
<dbReference type="Proteomes" id="UP001151699">
    <property type="component" value="Chromosome A"/>
</dbReference>
<accession>A0A9Q0NE03</accession>
<dbReference type="GO" id="GO:0042393">
    <property type="term" value="F:histone binding"/>
    <property type="evidence" value="ECO:0007669"/>
    <property type="project" value="InterPro"/>
</dbReference>
<comment type="similarity">
    <text evidence="3">Belongs to the HPF1 family.</text>
</comment>
<evidence type="ECO:0000256" key="6">
    <source>
        <dbReference type="SAM" id="MobiDB-lite"/>
    </source>
</evidence>
<keyword evidence="4" id="KW-0158">Chromosome</keyword>
<evidence type="ECO:0000256" key="3">
    <source>
        <dbReference type="ARBA" id="ARBA00010803"/>
    </source>
</evidence>
<dbReference type="PANTHER" id="PTHR13386">
    <property type="entry name" value="HISTONE PARYLATION FACTOR 1"/>
    <property type="match status" value="1"/>
</dbReference>
<dbReference type="GO" id="GO:0005634">
    <property type="term" value="C:nucleus"/>
    <property type="evidence" value="ECO:0007669"/>
    <property type="project" value="UniProtKB-SubCell"/>
</dbReference>
<dbReference type="GO" id="GO:0005694">
    <property type="term" value="C:chromosome"/>
    <property type="evidence" value="ECO:0007669"/>
    <property type="project" value="UniProtKB-SubCell"/>
</dbReference>
<dbReference type="AlphaFoldDB" id="A0A9Q0NE03"/>
<keyword evidence="9" id="KW-1185">Reference proteome</keyword>
<name>A0A9Q0NE03_9DIPT</name>
<evidence type="ECO:0000313" key="9">
    <source>
        <dbReference type="Proteomes" id="UP001151699"/>
    </source>
</evidence>
<protein>
    <submittedName>
        <fullName evidence="8">Histone PARylation factor 1-like</fullName>
    </submittedName>
</protein>
<evidence type="ECO:0000256" key="1">
    <source>
        <dbReference type="ARBA" id="ARBA00004123"/>
    </source>
</evidence>
<reference evidence="8" key="1">
    <citation type="submission" date="2022-07" db="EMBL/GenBank/DDBJ databases">
        <authorList>
            <person name="Trinca V."/>
            <person name="Uliana J.V.C."/>
            <person name="Torres T.T."/>
            <person name="Ward R.J."/>
            <person name="Monesi N."/>
        </authorList>
    </citation>
    <scope>NUCLEOTIDE SEQUENCE</scope>
    <source>
        <strain evidence="8">HSMRA1968</strain>
        <tissue evidence="8">Whole embryos</tissue>
    </source>
</reference>
<evidence type="ECO:0000256" key="2">
    <source>
        <dbReference type="ARBA" id="ARBA00004286"/>
    </source>
</evidence>
<dbReference type="PANTHER" id="PTHR13386:SF1">
    <property type="entry name" value="HISTONE PARYLATION FACTOR 1"/>
    <property type="match status" value="1"/>
</dbReference>
<evidence type="ECO:0000256" key="5">
    <source>
        <dbReference type="ARBA" id="ARBA00023242"/>
    </source>
</evidence>
<organism evidence="8 9">
    <name type="scientific">Pseudolycoriella hygida</name>
    <dbReference type="NCBI Taxonomy" id="35572"/>
    <lineage>
        <taxon>Eukaryota</taxon>
        <taxon>Metazoa</taxon>
        <taxon>Ecdysozoa</taxon>
        <taxon>Arthropoda</taxon>
        <taxon>Hexapoda</taxon>
        <taxon>Insecta</taxon>
        <taxon>Pterygota</taxon>
        <taxon>Neoptera</taxon>
        <taxon>Endopterygota</taxon>
        <taxon>Diptera</taxon>
        <taxon>Nematocera</taxon>
        <taxon>Sciaroidea</taxon>
        <taxon>Sciaridae</taxon>
        <taxon>Pseudolycoriella</taxon>
    </lineage>
</organism>
<proteinExistence type="inferred from homology"/>
<sequence>MADNGKVRCKYGADCYQRNSAHLSKYSHPTSDDESDERRSKRGATSPSFNDRSKKRRSSRSPSRASYNLRANRSNTNNSSDSKDSPSTKTVPKQKAMIIPKTKANSLSDGPSQEKDLDFINDCFDKETRFSQRAEYKELLKEPQKFIKYKFMVEMPPDFYIFWEFCKANAKKDQKPENIFVKFGLKLVGPFDVLAGKFDDAQMYEPGDYIRHHRYYYDPPEFQTILCKDKSGVHYGYWRDVPKENESCLVARNDVDKGCEIAFVADNLFSAVINFLDKDAALTPFNRAAAALIKTALSDFAKLNDVKLDTFSIKQKARNMKVVTKTFHKAGLVVPVDKDTDVGYRSLIETDANLKKILSLLDDNPDKNDVNLVMEKLAGLITAANIAVDECDFGNSIELGIDLFCYGAPELHSTLLRLLVNGYNMIDRPQFTAIIKAHLESRERGTYLSIL</sequence>
<dbReference type="GO" id="GO:0072572">
    <property type="term" value="F:poly-ADP-D-ribose binding"/>
    <property type="evidence" value="ECO:0007669"/>
    <property type="project" value="TreeGrafter"/>
</dbReference>
<evidence type="ECO:0000313" key="8">
    <source>
        <dbReference type="EMBL" id="KAJ6648596.1"/>
    </source>
</evidence>
<evidence type="ECO:0000259" key="7">
    <source>
        <dbReference type="Pfam" id="PF10283"/>
    </source>
</evidence>
<dbReference type="EMBL" id="WJQU01000001">
    <property type="protein sequence ID" value="KAJ6648596.1"/>
    <property type="molecule type" value="Genomic_DNA"/>
</dbReference>
<evidence type="ECO:0000256" key="4">
    <source>
        <dbReference type="ARBA" id="ARBA00022454"/>
    </source>
</evidence>
<comment type="subcellular location">
    <subcellularLocation>
        <location evidence="2">Chromosome</location>
    </subcellularLocation>
    <subcellularLocation>
        <location evidence="1">Nucleus</location>
    </subcellularLocation>
</comment>
<dbReference type="GO" id="GO:0006974">
    <property type="term" value="P:DNA damage response"/>
    <property type="evidence" value="ECO:0007669"/>
    <property type="project" value="InterPro"/>
</dbReference>
<dbReference type="OrthoDB" id="416496at2759"/>
<dbReference type="InterPro" id="IPR019361">
    <property type="entry name" value="HPF1"/>
</dbReference>
<keyword evidence="5" id="KW-0539">Nucleus</keyword>